<name>A0ABM4AFL8_ZIZJJ</name>
<evidence type="ECO:0000256" key="3">
    <source>
        <dbReference type="ARBA" id="ARBA00022821"/>
    </source>
</evidence>
<evidence type="ECO:0000256" key="2">
    <source>
        <dbReference type="ARBA" id="ARBA00022741"/>
    </source>
</evidence>
<dbReference type="InterPro" id="IPR002182">
    <property type="entry name" value="NB-ARC"/>
</dbReference>
<reference evidence="9" key="1">
    <citation type="submission" date="2025-08" db="UniProtKB">
        <authorList>
            <consortium name="RefSeq"/>
        </authorList>
    </citation>
    <scope>IDENTIFICATION</scope>
    <source>
        <tissue evidence="9">Seedling</tissue>
    </source>
</reference>
<dbReference type="Gene3D" id="3.40.50.300">
    <property type="entry name" value="P-loop containing nucleotide triphosphate hydrolases"/>
    <property type="match status" value="1"/>
</dbReference>
<dbReference type="InterPro" id="IPR027417">
    <property type="entry name" value="P-loop_NTPase"/>
</dbReference>
<feature type="domain" description="NB-ARC" evidence="6">
    <location>
        <begin position="185"/>
        <end position="333"/>
    </location>
</feature>
<sequence>MAEPVVSGVLGQLASIAIDLLRRKLKDLQAVLEDAERKQLDDAGVRRWLEKLTDVSYDIDDVLEEWSTETIKSVIQNQKEADKKKKVCLPLTSSCFCVNQLKRVGVRQDIVQRIKELNETLEEIAKEKQHYSLETTKVVQKQTRETISFLDESRVYGLDGPKSVLIEKLLNESGEGRPGGGKSIPVIIPIVGMGGIGKTTLAQLAFNDAEVKTHFSEQMWACVSDPFDEIKVAKAIIESLKASHQNLGTLEALFQRIRESIEGKKFFLVLDDVWSDDHEKWEKYMQVLRLGAVGSRVLVTTRKKEVAIMMGAATQMITLQLLSDEHCWSIFSALHSGKETVKSTKNLRELGGKLQASAKDCLW</sequence>
<proteinExistence type="predicted"/>
<feature type="coiled-coil region" evidence="5">
    <location>
        <begin position="107"/>
        <end position="134"/>
    </location>
</feature>
<evidence type="ECO:0000256" key="5">
    <source>
        <dbReference type="SAM" id="Coils"/>
    </source>
</evidence>
<dbReference type="SUPFAM" id="SSF52540">
    <property type="entry name" value="P-loop containing nucleoside triphosphate hydrolases"/>
    <property type="match status" value="1"/>
</dbReference>
<dbReference type="Proteomes" id="UP001652623">
    <property type="component" value="Chromosome 8"/>
</dbReference>
<organism evidence="8 9">
    <name type="scientific">Ziziphus jujuba</name>
    <name type="common">Chinese jujube</name>
    <name type="synonym">Ziziphus sativa</name>
    <dbReference type="NCBI Taxonomy" id="326968"/>
    <lineage>
        <taxon>Eukaryota</taxon>
        <taxon>Viridiplantae</taxon>
        <taxon>Streptophyta</taxon>
        <taxon>Embryophyta</taxon>
        <taxon>Tracheophyta</taxon>
        <taxon>Spermatophyta</taxon>
        <taxon>Magnoliopsida</taxon>
        <taxon>eudicotyledons</taxon>
        <taxon>Gunneridae</taxon>
        <taxon>Pentapetalae</taxon>
        <taxon>rosids</taxon>
        <taxon>fabids</taxon>
        <taxon>Rosales</taxon>
        <taxon>Rhamnaceae</taxon>
        <taxon>Paliureae</taxon>
        <taxon>Ziziphus</taxon>
    </lineage>
</organism>
<accession>A0ABM4AFL8</accession>
<dbReference type="Pfam" id="PF00931">
    <property type="entry name" value="NB-ARC"/>
    <property type="match status" value="1"/>
</dbReference>
<dbReference type="Pfam" id="PF18052">
    <property type="entry name" value="Rx_N"/>
    <property type="match status" value="1"/>
</dbReference>
<keyword evidence="8" id="KW-1185">Reference proteome</keyword>
<dbReference type="PRINTS" id="PR00364">
    <property type="entry name" value="DISEASERSIST"/>
</dbReference>
<keyword evidence="2" id="KW-0547">Nucleotide-binding</keyword>
<dbReference type="RefSeq" id="XP_060675523.1">
    <property type="nucleotide sequence ID" value="XM_060819540.1"/>
</dbReference>
<dbReference type="InterPro" id="IPR041118">
    <property type="entry name" value="Rx_N"/>
</dbReference>
<evidence type="ECO:0000256" key="1">
    <source>
        <dbReference type="ARBA" id="ARBA00022737"/>
    </source>
</evidence>
<evidence type="ECO:0000313" key="8">
    <source>
        <dbReference type="Proteomes" id="UP001652623"/>
    </source>
</evidence>
<gene>
    <name evidence="9" type="primary">LOC107412750</name>
</gene>
<feature type="domain" description="Disease resistance N-terminal" evidence="7">
    <location>
        <begin position="18"/>
        <end position="74"/>
    </location>
</feature>
<evidence type="ECO:0000313" key="9">
    <source>
        <dbReference type="RefSeq" id="XP_060675523.1"/>
    </source>
</evidence>
<evidence type="ECO:0000259" key="6">
    <source>
        <dbReference type="Pfam" id="PF00931"/>
    </source>
</evidence>
<keyword evidence="1" id="KW-0677">Repeat</keyword>
<dbReference type="PANTHER" id="PTHR36766:SF45">
    <property type="entry name" value="NB-ARC DOMAIN-CONTAINING PROTEIN"/>
    <property type="match status" value="1"/>
</dbReference>
<evidence type="ECO:0000256" key="4">
    <source>
        <dbReference type="ARBA" id="ARBA00022840"/>
    </source>
</evidence>
<protein>
    <submittedName>
        <fullName evidence="9">Disease resistance protein RGA3</fullName>
    </submittedName>
</protein>
<keyword evidence="4" id="KW-0067">ATP-binding</keyword>
<keyword evidence="5" id="KW-0175">Coiled coil</keyword>
<dbReference type="GeneID" id="107412750"/>
<evidence type="ECO:0000259" key="7">
    <source>
        <dbReference type="Pfam" id="PF18052"/>
    </source>
</evidence>
<dbReference type="PANTHER" id="PTHR36766">
    <property type="entry name" value="PLANT BROAD-SPECTRUM MILDEW RESISTANCE PROTEIN RPW8"/>
    <property type="match status" value="1"/>
</dbReference>
<keyword evidence="3" id="KW-0611">Plant defense</keyword>
<dbReference type="Gene3D" id="1.20.5.4130">
    <property type="match status" value="1"/>
</dbReference>